<evidence type="ECO:0000313" key="2">
    <source>
        <dbReference type="Proteomes" id="UP000310334"/>
    </source>
</evidence>
<comment type="caution">
    <text evidence="1">The sequence shown here is derived from an EMBL/GenBank/DDBJ whole genome shotgun (WGS) entry which is preliminary data.</text>
</comment>
<accession>A0A4S4BRF6</accession>
<dbReference type="EMBL" id="SSNT01000015">
    <property type="protein sequence ID" value="THF77413.1"/>
    <property type="molecule type" value="Genomic_DNA"/>
</dbReference>
<evidence type="ECO:0000313" key="1">
    <source>
        <dbReference type="EMBL" id="THF77413.1"/>
    </source>
</evidence>
<proteinExistence type="predicted"/>
<dbReference type="OrthoDB" id="2893914at2"/>
<gene>
    <name evidence="1" type="primary">fbpA</name>
    <name evidence="1" type="ORF">E6W99_18915</name>
</gene>
<name>A0A4S4BRF6_9BACI</name>
<organism evidence="1 2">
    <name type="scientific">Metabacillus sediminilitoris</name>
    <dbReference type="NCBI Taxonomy" id="2567941"/>
    <lineage>
        <taxon>Bacteria</taxon>
        <taxon>Bacillati</taxon>
        <taxon>Bacillota</taxon>
        <taxon>Bacilli</taxon>
        <taxon>Bacillales</taxon>
        <taxon>Bacillaceae</taxon>
        <taxon>Metabacillus</taxon>
    </lineage>
</organism>
<dbReference type="Proteomes" id="UP000310334">
    <property type="component" value="Unassembled WGS sequence"/>
</dbReference>
<protein>
    <submittedName>
        <fullName evidence="1">Fur-regulated basic protein FbpA</fullName>
    </submittedName>
</protein>
<dbReference type="AlphaFoldDB" id="A0A4S4BRF6"/>
<dbReference type="RefSeq" id="WP_136356712.1">
    <property type="nucleotide sequence ID" value="NZ_CP046266.1"/>
</dbReference>
<sequence>MSKMLQNALIEQRNYYSEKLLAIGVYNKEVMKNMTLTELKNEYNYFYHNDPQVKRKGAKSFEM</sequence>
<reference evidence="1 2" key="1">
    <citation type="submission" date="2019-04" db="EMBL/GenBank/DDBJ databases">
        <title>Bacillus sediminilitoris sp. nov., isolated from a tidal flat sediment on the East China Sea.</title>
        <authorList>
            <person name="Wei Y."/>
            <person name="Mao H."/>
            <person name="Fang J."/>
        </authorList>
    </citation>
    <scope>NUCLEOTIDE SEQUENCE [LARGE SCALE GENOMIC DNA]</scope>
    <source>
        <strain evidence="1 2">DSL-17</strain>
    </source>
</reference>
<keyword evidence="2" id="KW-1185">Reference proteome</keyword>